<reference evidence="1 2" key="1">
    <citation type="submission" date="2014-04" db="EMBL/GenBank/DDBJ databases">
        <title>Marinobacterium kochiensis sp. nov., isolated from sediment sample collected from Kochi backwaters in Kerala, India.</title>
        <authorList>
            <person name="Singh A."/>
            <person name="Pinnaka A.K."/>
        </authorList>
    </citation>
    <scope>NUCLEOTIDE SEQUENCE [LARGE SCALE GENOMIC DNA]</scope>
    <source>
        <strain evidence="1 2">AK27</strain>
    </source>
</reference>
<name>A0A081FV08_9GAMM</name>
<protein>
    <submittedName>
        <fullName evidence="1">Uncharacterized protein</fullName>
    </submittedName>
</protein>
<sequence length="47" mass="5535">MQTTLVILATIAVAVFAWTQLKALTREQRNLQPIRIRTEDTRPRTRR</sequence>
<dbReference type="PATRIC" id="fig|1232683.4.peg.3447"/>
<organism evidence="1 2">
    <name type="scientific">Marinobacterium lacunae</name>
    <dbReference type="NCBI Taxonomy" id="1232683"/>
    <lineage>
        <taxon>Bacteria</taxon>
        <taxon>Pseudomonadati</taxon>
        <taxon>Pseudomonadota</taxon>
        <taxon>Gammaproteobacteria</taxon>
        <taxon>Oceanospirillales</taxon>
        <taxon>Oceanospirillaceae</taxon>
        <taxon>Marinobacterium</taxon>
    </lineage>
</organism>
<keyword evidence="2" id="KW-1185">Reference proteome</keyword>
<dbReference type="EMBL" id="JMQN01000050">
    <property type="protein sequence ID" value="KEA62363.1"/>
    <property type="molecule type" value="Genomic_DNA"/>
</dbReference>
<comment type="caution">
    <text evidence="1">The sequence shown here is derived from an EMBL/GenBank/DDBJ whole genome shotgun (WGS) entry which is preliminary data.</text>
</comment>
<evidence type="ECO:0000313" key="1">
    <source>
        <dbReference type="EMBL" id="KEA62363.1"/>
    </source>
</evidence>
<dbReference type="Proteomes" id="UP000028252">
    <property type="component" value="Unassembled WGS sequence"/>
</dbReference>
<dbReference type="AlphaFoldDB" id="A0A081FV08"/>
<dbReference type="STRING" id="1232683.ADIMK_3503"/>
<dbReference type="RefSeq" id="WP_156042983.1">
    <property type="nucleotide sequence ID" value="NZ_JMQN01000050.1"/>
</dbReference>
<evidence type="ECO:0000313" key="2">
    <source>
        <dbReference type="Proteomes" id="UP000028252"/>
    </source>
</evidence>
<accession>A0A081FV08</accession>
<proteinExistence type="predicted"/>
<gene>
    <name evidence="1" type="ORF">ADIMK_3503</name>
</gene>